<dbReference type="SUPFAM" id="SSF52540">
    <property type="entry name" value="P-loop containing nucleoside triphosphate hydrolases"/>
    <property type="match status" value="1"/>
</dbReference>
<dbReference type="PANTHER" id="PTHR23074:SF17">
    <property type="entry name" value="FIDGETIN-LIKE PROTEIN 1"/>
    <property type="match status" value="1"/>
</dbReference>
<evidence type="ECO:0000256" key="4">
    <source>
        <dbReference type="RuleBase" id="RU003651"/>
    </source>
</evidence>
<comment type="similarity">
    <text evidence="1 4">Belongs to the AAA ATPase family.</text>
</comment>
<feature type="domain" description="Spastin/Vps4 C-terminal" evidence="6">
    <location>
        <begin position="133"/>
        <end position="168"/>
    </location>
</feature>
<dbReference type="InterPro" id="IPR041569">
    <property type="entry name" value="AAA_lid_3"/>
</dbReference>
<dbReference type="GO" id="GO:0005524">
    <property type="term" value="F:ATP binding"/>
    <property type="evidence" value="ECO:0007669"/>
    <property type="project" value="UniProtKB-KW"/>
</dbReference>
<dbReference type="InterPro" id="IPR003959">
    <property type="entry name" value="ATPase_AAA_core"/>
</dbReference>
<evidence type="ECO:0000259" key="5">
    <source>
        <dbReference type="Pfam" id="PF00004"/>
    </source>
</evidence>
<dbReference type="InterPro" id="IPR015415">
    <property type="entry name" value="Spast_Vps4_C"/>
</dbReference>
<dbReference type="Proteomes" id="UP001454036">
    <property type="component" value="Unassembled WGS sequence"/>
</dbReference>
<dbReference type="PROSITE" id="PS00674">
    <property type="entry name" value="AAA"/>
    <property type="match status" value="1"/>
</dbReference>
<sequence>MQRKSEGEHEASRRLKTQFLIEMEGFDSGSEQILLVGATNRPQELDEAARRRLTKRLYIPLPSSDARSWIIRNLLEKDGLFKLSQEDIDMICHITEGYSGSDMKNLVKDASMGPLREALRQGIEITKLEKEDMRPVTLKDFKDALQEVRPSVSANELGTYEAWNKQFGSLSL</sequence>
<evidence type="ECO:0000259" key="7">
    <source>
        <dbReference type="Pfam" id="PF17862"/>
    </source>
</evidence>
<dbReference type="Pfam" id="PF00004">
    <property type="entry name" value="AAA"/>
    <property type="match status" value="1"/>
</dbReference>
<name>A0AAV3PD14_LITER</name>
<dbReference type="InterPro" id="IPR003960">
    <property type="entry name" value="ATPase_AAA_CS"/>
</dbReference>
<evidence type="ECO:0000259" key="6">
    <source>
        <dbReference type="Pfam" id="PF09336"/>
    </source>
</evidence>
<dbReference type="AlphaFoldDB" id="A0AAV3PD14"/>
<dbReference type="Pfam" id="PF09336">
    <property type="entry name" value="Vps4_C"/>
    <property type="match status" value="1"/>
</dbReference>
<dbReference type="PANTHER" id="PTHR23074">
    <property type="entry name" value="AAA DOMAIN-CONTAINING"/>
    <property type="match status" value="1"/>
</dbReference>
<gene>
    <name evidence="8" type="ORF">LIER_36948</name>
</gene>
<accession>A0AAV3PD14</accession>
<keyword evidence="3 4" id="KW-0067">ATP-binding</keyword>
<evidence type="ECO:0000313" key="9">
    <source>
        <dbReference type="Proteomes" id="UP001454036"/>
    </source>
</evidence>
<evidence type="ECO:0000313" key="8">
    <source>
        <dbReference type="EMBL" id="GAA0149530.1"/>
    </source>
</evidence>
<dbReference type="Gene3D" id="3.40.50.300">
    <property type="entry name" value="P-loop containing nucleotide triphosphate hydrolases"/>
    <property type="match status" value="1"/>
</dbReference>
<keyword evidence="2 4" id="KW-0547">Nucleotide-binding</keyword>
<dbReference type="Gene3D" id="1.10.8.60">
    <property type="match status" value="1"/>
</dbReference>
<protein>
    <submittedName>
        <fullName evidence="8">Non-motor microtubule binding protein</fullName>
    </submittedName>
</protein>
<feature type="domain" description="AAA ATPase AAA+ lid" evidence="7">
    <location>
        <begin position="86"/>
        <end position="129"/>
    </location>
</feature>
<evidence type="ECO:0000256" key="3">
    <source>
        <dbReference type="ARBA" id="ARBA00022840"/>
    </source>
</evidence>
<dbReference type="InterPro" id="IPR050304">
    <property type="entry name" value="MT-severing_AAA_ATPase"/>
</dbReference>
<dbReference type="EMBL" id="BAABME010017289">
    <property type="protein sequence ID" value="GAA0149530.1"/>
    <property type="molecule type" value="Genomic_DNA"/>
</dbReference>
<dbReference type="Pfam" id="PF17862">
    <property type="entry name" value="AAA_lid_3"/>
    <property type="match status" value="1"/>
</dbReference>
<feature type="domain" description="ATPase AAA-type core" evidence="5">
    <location>
        <begin position="4"/>
        <end position="61"/>
    </location>
</feature>
<dbReference type="GO" id="GO:0016887">
    <property type="term" value="F:ATP hydrolysis activity"/>
    <property type="evidence" value="ECO:0007669"/>
    <property type="project" value="InterPro"/>
</dbReference>
<keyword evidence="9" id="KW-1185">Reference proteome</keyword>
<dbReference type="FunFam" id="1.10.8.60:FF:000022">
    <property type="entry name" value="Fidgetin like 1"/>
    <property type="match status" value="1"/>
</dbReference>
<reference evidence="8 9" key="1">
    <citation type="submission" date="2024-01" db="EMBL/GenBank/DDBJ databases">
        <title>The complete chloroplast genome sequence of Lithospermum erythrorhizon: insights into the phylogenetic relationship among Boraginaceae species and the maternal lineages of purple gromwells.</title>
        <authorList>
            <person name="Okada T."/>
            <person name="Watanabe K."/>
        </authorList>
    </citation>
    <scope>NUCLEOTIDE SEQUENCE [LARGE SCALE GENOMIC DNA]</scope>
</reference>
<evidence type="ECO:0000256" key="1">
    <source>
        <dbReference type="ARBA" id="ARBA00006914"/>
    </source>
</evidence>
<organism evidence="8 9">
    <name type="scientific">Lithospermum erythrorhizon</name>
    <name type="common">Purple gromwell</name>
    <name type="synonym">Lithospermum officinale var. erythrorhizon</name>
    <dbReference type="NCBI Taxonomy" id="34254"/>
    <lineage>
        <taxon>Eukaryota</taxon>
        <taxon>Viridiplantae</taxon>
        <taxon>Streptophyta</taxon>
        <taxon>Embryophyta</taxon>
        <taxon>Tracheophyta</taxon>
        <taxon>Spermatophyta</taxon>
        <taxon>Magnoliopsida</taxon>
        <taxon>eudicotyledons</taxon>
        <taxon>Gunneridae</taxon>
        <taxon>Pentapetalae</taxon>
        <taxon>asterids</taxon>
        <taxon>lamiids</taxon>
        <taxon>Boraginales</taxon>
        <taxon>Boraginaceae</taxon>
        <taxon>Boraginoideae</taxon>
        <taxon>Lithospermeae</taxon>
        <taxon>Lithospermum</taxon>
    </lineage>
</organism>
<dbReference type="InterPro" id="IPR027417">
    <property type="entry name" value="P-loop_NTPase"/>
</dbReference>
<proteinExistence type="inferred from homology"/>
<evidence type="ECO:0000256" key="2">
    <source>
        <dbReference type="ARBA" id="ARBA00022741"/>
    </source>
</evidence>
<comment type="caution">
    <text evidence="8">The sequence shown here is derived from an EMBL/GenBank/DDBJ whole genome shotgun (WGS) entry which is preliminary data.</text>
</comment>